<gene>
    <name evidence="2" type="ORF">EEDITHA_LOCUS9014</name>
</gene>
<dbReference type="EMBL" id="CAKOGL010000013">
    <property type="protein sequence ID" value="CAH2093339.1"/>
    <property type="molecule type" value="Genomic_DNA"/>
</dbReference>
<keyword evidence="3" id="KW-1185">Reference proteome</keyword>
<proteinExistence type="predicted"/>
<evidence type="ECO:0008006" key="4">
    <source>
        <dbReference type="Google" id="ProtNLM"/>
    </source>
</evidence>
<feature type="region of interest" description="Disordered" evidence="1">
    <location>
        <begin position="157"/>
        <end position="178"/>
    </location>
</feature>
<evidence type="ECO:0000313" key="2">
    <source>
        <dbReference type="EMBL" id="CAH2093339.1"/>
    </source>
</evidence>
<dbReference type="AlphaFoldDB" id="A0AAU9U6L0"/>
<feature type="compositionally biased region" description="Basic residues" evidence="1">
    <location>
        <begin position="167"/>
        <end position="178"/>
    </location>
</feature>
<organism evidence="2 3">
    <name type="scientific">Euphydryas editha</name>
    <name type="common">Edith's checkerspot</name>
    <dbReference type="NCBI Taxonomy" id="104508"/>
    <lineage>
        <taxon>Eukaryota</taxon>
        <taxon>Metazoa</taxon>
        <taxon>Ecdysozoa</taxon>
        <taxon>Arthropoda</taxon>
        <taxon>Hexapoda</taxon>
        <taxon>Insecta</taxon>
        <taxon>Pterygota</taxon>
        <taxon>Neoptera</taxon>
        <taxon>Endopterygota</taxon>
        <taxon>Lepidoptera</taxon>
        <taxon>Glossata</taxon>
        <taxon>Ditrysia</taxon>
        <taxon>Papilionoidea</taxon>
        <taxon>Nymphalidae</taxon>
        <taxon>Nymphalinae</taxon>
        <taxon>Euphydryas</taxon>
    </lineage>
</organism>
<dbReference type="Proteomes" id="UP001153954">
    <property type="component" value="Unassembled WGS sequence"/>
</dbReference>
<protein>
    <recommendedName>
        <fullName evidence="4">Zinc finger PHD-type domain-containing protein</fullName>
    </recommendedName>
</protein>
<comment type="caution">
    <text evidence="2">The sequence shown here is derived from an EMBL/GenBank/DDBJ whole genome shotgun (WGS) entry which is preliminary data.</text>
</comment>
<reference evidence="2" key="1">
    <citation type="submission" date="2022-03" db="EMBL/GenBank/DDBJ databases">
        <authorList>
            <person name="Tunstrom K."/>
        </authorList>
    </citation>
    <scope>NUCLEOTIDE SEQUENCE</scope>
</reference>
<evidence type="ECO:0000256" key="1">
    <source>
        <dbReference type="SAM" id="MobiDB-lite"/>
    </source>
</evidence>
<evidence type="ECO:0000313" key="3">
    <source>
        <dbReference type="Proteomes" id="UP001153954"/>
    </source>
</evidence>
<name>A0AAU9U6L0_EUPED</name>
<sequence length="244" mass="27944">MDPDKFKNTFESFGDIFASVSPLEQRIQTNTKNSSQNESQNKSQVVCDAANENISNPIESQEIFQLSNSDSYCDDFNKTIPTSALVGDVGEACFNQSITSQTCPSPIVPLSDVVQVPILKPTRTKRLVRKKHSIIFTSTPEKVNLEQKEQKKIERKRKNLEQEKTKTTNKKPKNTKEKRPKGLRNLCNFECDKENYEYFCIYCQEKYCDPPTEDWIMCSKCKNWAHENCSAGSSSRGYVCEFCK</sequence>
<accession>A0AAU9U6L0</accession>